<organism evidence="2 3">
    <name type="scientific">Porcisia hertigi</name>
    <dbReference type="NCBI Taxonomy" id="2761500"/>
    <lineage>
        <taxon>Eukaryota</taxon>
        <taxon>Discoba</taxon>
        <taxon>Euglenozoa</taxon>
        <taxon>Kinetoplastea</taxon>
        <taxon>Metakinetoplastina</taxon>
        <taxon>Trypanosomatida</taxon>
        <taxon>Trypanosomatidae</taxon>
        <taxon>Leishmaniinae</taxon>
        <taxon>Porcisia</taxon>
    </lineage>
</organism>
<evidence type="ECO:0000313" key="2">
    <source>
        <dbReference type="EMBL" id="KAG5490822.1"/>
    </source>
</evidence>
<protein>
    <submittedName>
        <fullName evidence="2">Uncharacterized protein</fullName>
    </submittedName>
</protein>
<accession>A0A836KYT4</accession>
<sequence>MHLNAAKMQPETGSSFVKRFCISIVSFYAIYTTGMIQECIAAERTYNLFLYPSLLMIAAFFCMWGYTARYKIPQDPKWYRHHEAYMLVASFLICFGLCTLIVAIYPIYRIWSCAIIFLWVVLIGNVNGAFTYVMKSLNKRKSM</sequence>
<reference evidence="2 3" key="1">
    <citation type="submission" date="2021-02" db="EMBL/GenBank/DDBJ databases">
        <title>Porcisia hertigi Genome sequencing and assembly.</title>
        <authorList>
            <person name="Almutairi H."/>
            <person name="Gatherer D."/>
        </authorList>
    </citation>
    <scope>NUCLEOTIDE SEQUENCE [LARGE SCALE GENOMIC DNA]</scope>
    <source>
        <strain evidence="2 3">C119</strain>
    </source>
</reference>
<evidence type="ECO:0000313" key="3">
    <source>
        <dbReference type="Proteomes" id="UP000674318"/>
    </source>
</evidence>
<keyword evidence="1" id="KW-1133">Transmembrane helix</keyword>
<feature type="transmembrane region" description="Helical" evidence="1">
    <location>
        <begin position="20"/>
        <end position="36"/>
    </location>
</feature>
<gene>
    <name evidence="2" type="ORF">JKF63_00944</name>
</gene>
<evidence type="ECO:0000256" key="1">
    <source>
        <dbReference type="SAM" id="Phobius"/>
    </source>
</evidence>
<dbReference type="Proteomes" id="UP000674318">
    <property type="component" value="Unassembled WGS sequence"/>
</dbReference>
<dbReference type="Pfam" id="PF20479">
    <property type="entry name" value="TMEM128"/>
    <property type="match status" value="1"/>
</dbReference>
<keyword evidence="3" id="KW-1185">Reference proteome</keyword>
<dbReference type="OrthoDB" id="269084at2759"/>
<dbReference type="KEGG" id="phet:94287070"/>
<dbReference type="RefSeq" id="XP_067753150.1">
    <property type="nucleotide sequence ID" value="XM_067896993.1"/>
</dbReference>
<keyword evidence="1" id="KW-0472">Membrane</keyword>
<feature type="transmembrane region" description="Helical" evidence="1">
    <location>
        <begin position="114"/>
        <end position="134"/>
    </location>
</feature>
<name>A0A836KYT4_9TRYP</name>
<dbReference type="EMBL" id="JAFJZO010000036">
    <property type="protein sequence ID" value="KAG5490822.1"/>
    <property type="molecule type" value="Genomic_DNA"/>
</dbReference>
<proteinExistence type="predicted"/>
<comment type="caution">
    <text evidence="2">The sequence shown here is derived from an EMBL/GenBank/DDBJ whole genome shotgun (WGS) entry which is preliminary data.</text>
</comment>
<dbReference type="AlphaFoldDB" id="A0A836KYT4"/>
<feature type="transmembrane region" description="Helical" evidence="1">
    <location>
        <begin position="48"/>
        <end position="66"/>
    </location>
</feature>
<feature type="transmembrane region" description="Helical" evidence="1">
    <location>
        <begin position="87"/>
        <end position="108"/>
    </location>
</feature>
<dbReference type="InterPro" id="IPR033579">
    <property type="entry name" value="TMEM128"/>
</dbReference>
<dbReference type="GeneID" id="94287070"/>
<keyword evidence="1" id="KW-0812">Transmembrane</keyword>